<evidence type="ECO:0000256" key="1">
    <source>
        <dbReference type="ARBA" id="ARBA00001965"/>
    </source>
</evidence>
<feature type="domain" description="Ferritin-like diiron" evidence="6">
    <location>
        <begin position="4"/>
        <end position="136"/>
    </location>
</feature>
<comment type="cofactor">
    <cofactor evidence="1">
        <name>Fe(3+)</name>
        <dbReference type="ChEBI" id="CHEBI:29034"/>
    </cofactor>
</comment>
<keyword evidence="4" id="KW-0249">Electron transport</keyword>
<dbReference type="SUPFAM" id="SSF47240">
    <property type="entry name" value="Ferritin-like"/>
    <property type="match status" value="1"/>
</dbReference>
<dbReference type="PROSITE" id="PS50905">
    <property type="entry name" value="FERRITIN_LIKE"/>
    <property type="match status" value="1"/>
</dbReference>
<dbReference type="SUPFAM" id="SSF57802">
    <property type="entry name" value="Rubredoxin-like"/>
    <property type="match status" value="1"/>
</dbReference>
<proteinExistence type="predicted"/>
<dbReference type="InterPro" id="IPR009040">
    <property type="entry name" value="Ferritin-like_diiron"/>
</dbReference>
<dbReference type="InterPro" id="IPR009078">
    <property type="entry name" value="Ferritin-like_SF"/>
</dbReference>
<dbReference type="InterPro" id="IPR003251">
    <property type="entry name" value="Rr_diiron-bd_dom"/>
</dbReference>
<evidence type="ECO:0000259" key="6">
    <source>
        <dbReference type="PROSITE" id="PS50905"/>
    </source>
</evidence>
<dbReference type="PANTHER" id="PTHR43865:SF1">
    <property type="entry name" value="RUBRERYTHRIN-RELATED"/>
    <property type="match status" value="1"/>
</dbReference>
<dbReference type="Pfam" id="PF02915">
    <property type="entry name" value="Rubrerythrin"/>
    <property type="match status" value="1"/>
</dbReference>
<dbReference type="Pfam" id="PF21349">
    <property type="entry name" value="RUBY_RBDX"/>
    <property type="match status" value="1"/>
</dbReference>
<dbReference type="Gene3D" id="2.20.28.10">
    <property type="match status" value="1"/>
</dbReference>
<dbReference type="GO" id="GO:0046872">
    <property type="term" value="F:metal ion binding"/>
    <property type="evidence" value="ECO:0007669"/>
    <property type="project" value="UniProtKB-KW"/>
</dbReference>
<dbReference type="Gene3D" id="1.20.1260.10">
    <property type="match status" value="1"/>
</dbReference>
<dbReference type="CDD" id="cd00729">
    <property type="entry name" value="rubredoxin_SM"/>
    <property type="match status" value="1"/>
</dbReference>
<dbReference type="GO" id="GO:0016491">
    <property type="term" value="F:oxidoreductase activity"/>
    <property type="evidence" value="ECO:0007669"/>
    <property type="project" value="InterPro"/>
</dbReference>
<protein>
    <submittedName>
        <fullName evidence="7">Rubrerythrin</fullName>
    </submittedName>
</protein>
<keyword evidence="8" id="KW-1185">Reference proteome</keyword>
<keyword evidence="5" id="KW-0408">Iron</keyword>
<evidence type="ECO:0000256" key="4">
    <source>
        <dbReference type="ARBA" id="ARBA00022982"/>
    </source>
</evidence>
<dbReference type="EMBL" id="FMXB01000004">
    <property type="protein sequence ID" value="SDA46865.1"/>
    <property type="molecule type" value="Genomic_DNA"/>
</dbReference>
<dbReference type="InterPro" id="IPR012347">
    <property type="entry name" value="Ferritin-like"/>
</dbReference>
<evidence type="ECO:0000313" key="7">
    <source>
        <dbReference type="EMBL" id="SDA46865.1"/>
    </source>
</evidence>
<keyword evidence="2" id="KW-0813">Transport</keyword>
<sequence length="182" mass="20895">MPKELKGTKTEENLLTALKGESLARVKYEFYASQAKKDGYVQLSEIFKETSDNEKEHAKVWFKLLHDGGVKDTLTNLGEAIVNENYEYSDMYVNFAREAREEGFDEIADLFELTADIEKAHEERYRIFVNNIEKNSVFKKSGEITWKCGNCGNLHVGKEAPEVCPMCDHPQSYYGKLDLSYV</sequence>
<organism evidence="7 8">
    <name type="scientific">Methanobrevibacter millerae</name>
    <dbReference type="NCBI Taxonomy" id="230361"/>
    <lineage>
        <taxon>Archaea</taxon>
        <taxon>Methanobacteriati</taxon>
        <taxon>Methanobacteriota</taxon>
        <taxon>Methanomada group</taxon>
        <taxon>Methanobacteria</taxon>
        <taxon>Methanobacteriales</taxon>
        <taxon>Methanobacteriaceae</taxon>
        <taxon>Methanobrevibacter</taxon>
    </lineage>
</organism>
<dbReference type="AlphaFoldDB" id="A0A1G5VP85"/>
<accession>A0A1G5VP85</accession>
<dbReference type="OrthoDB" id="45654at2157"/>
<dbReference type="Proteomes" id="UP000323439">
    <property type="component" value="Unassembled WGS sequence"/>
</dbReference>
<dbReference type="PANTHER" id="PTHR43865">
    <property type="entry name" value="RUBRERYTHRIN-RELATED"/>
    <property type="match status" value="1"/>
</dbReference>
<gene>
    <name evidence="7" type="ORF">SAMN02910315_00740</name>
</gene>
<evidence type="ECO:0000256" key="2">
    <source>
        <dbReference type="ARBA" id="ARBA00022448"/>
    </source>
</evidence>
<evidence type="ECO:0000256" key="3">
    <source>
        <dbReference type="ARBA" id="ARBA00022723"/>
    </source>
</evidence>
<evidence type="ECO:0000313" key="8">
    <source>
        <dbReference type="Proteomes" id="UP000323439"/>
    </source>
</evidence>
<dbReference type="RefSeq" id="WP_149731355.1">
    <property type="nucleotide sequence ID" value="NZ_FMXB01000004.1"/>
</dbReference>
<dbReference type="CDD" id="cd01041">
    <property type="entry name" value="Rubrerythrin"/>
    <property type="match status" value="1"/>
</dbReference>
<keyword evidence="3" id="KW-0479">Metal-binding</keyword>
<name>A0A1G5VP85_9EURY</name>
<reference evidence="7 8" key="1">
    <citation type="submission" date="2016-10" db="EMBL/GenBank/DDBJ databases">
        <authorList>
            <person name="Varghese N."/>
            <person name="Submissions S."/>
        </authorList>
    </citation>
    <scope>NUCLEOTIDE SEQUENCE [LARGE SCALE GENOMIC DNA]</scope>
    <source>
        <strain evidence="7 8">DSM 16643</strain>
    </source>
</reference>
<dbReference type="InterPro" id="IPR048574">
    <property type="entry name" value="RUBY_RBDX"/>
</dbReference>
<dbReference type="InterPro" id="IPR052364">
    <property type="entry name" value="Rubrerythrin"/>
</dbReference>
<dbReference type="NCBIfam" id="NF045767">
    <property type="entry name" value="RuberyRbr"/>
    <property type="match status" value="1"/>
</dbReference>
<evidence type="ECO:0000256" key="5">
    <source>
        <dbReference type="ARBA" id="ARBA00023004"/>
    </source>
</evidence>